<dbReference type="AlphaFoldDB" id="A0A1U9LJS5"/>
<keyword evidence="1" id="KW-0614">Plasmid</keyword>
<accession>A0A1U9LJS5</accession>
<organism evidence="1 2">
    <name type="scientific">Acetobacter persici</name>
    <dbReference type="NCBI Taxonomy" id="1076596"/>
    <lineage>
        <taxon>Bacteria</taxon>
        <taxon>Pseudomonadati</taxon>
        <taxon>Pseudomonadota</taxon>
        <taxon>Alphaproteobacteria</taxon>
        <taxon>Acetobacterales</taxon>
        <taxon>Acetobacteraceae</taxon>
        <taxon>Acetobacter</taxon>
    </lineage>
</organism>
<dbReference type="EMBL" id="CP014688">
    <property type="protein sequence ID" value="AQT06696.1"/>
    <property type="molecule type" value="Genomic_DNA"/>
</dbReference>
<name>A0A1U9LJS5_9PROT</name>
<dbReference type="RefSeq" id="WP_077932321.1">
    <property type="nucleotide sequence ID" value="NZ_CP014688.1"/>
</dbReference>
<evidence type="ECO:0000313" key="2">
    <source>
        <dbReference type="Proteomes" id="UP000189055"/>
    </source>
</evidence>
<geneLocation type="plasmid" evidence="2">
    <name>pac1084_1</name>
</geneLocation>
<gene>
    <name evidence="1" type="ORF">A0U91_16980</name>
</gene>
<evidence type="ECO:0000313" key="1">
    <source>
        <dbReference type="EMBL" id="AQT06696.1"/>
    </source>
</evidence>
<sequence>MTALPSLVVFDEFGHYAREREGLKKKLLDIDGIPKSTFAVQRDGRIFVFGKLLQLVSHSIGANAAPDKDIRSIAKDLLPQAIISPSEAILEYGIVPVPYRINYGDPVANIGERCLVHAPFQARIPEIFPDAGSMCPAMSAILLGGFWNEELPHSSERNQGFAGQKFNYRGQDLILWHPLGLEHLPTKPEIPEIPSASRVNVSDGGELELGFMIDPQPELDRTVEFRSGYPPVERAFFDKIRGIENDWLSETSGAIRTMLVNDGREDALAQKLTEFPEILGQLNAEFSEGGDFGHDDEAEELCELRKSYPDLSALSDGAIYALYDQYQSTDRLVSRNWPTERDVRFYAYLAGCLSTRVAHAGINIPGDDRSFVSIGRWATYAILCGMDLDSAMAFGWAVNHFDATLRQQTSTIRSAMLHLASLAAEPASELMVGTPVMTLNDILSIGRKSNI</sequence>
<protein>
    <submittedName>
        <fullName evidence="1">Uncharacterized protein</fullName>
    </submittedName>
</protein>
<proteinExistence type="predicted"/>
<reference evidence="1 2" key="1">
    <citation type="submission" date="2016-03" db="EMBL/GenBank/DDBJ databases">
        <title>Acetic acid bacteria sequencing.</title>
        <authorList>
            <person name="Brandt J."/>
            <person name="Jakob F."/>
            <person name="Vogel R.F."/>
        </authorList>
    </citation>
    <scope>NUCLEOTIDE SEQUENCE [LARGE SCALE GENOMIC DNA]</scope>
    <source>
        <strain evidence="1 2">TMW2.1084</strain>
        <plasmid evidence="2">pac1084_1</plasmid>
    </source>
</reference>
<dbReference type="Proteomes" id="UP000189055">
    <property type="component" value="Plasmid pAC1084_1"/>
</dbReference>
<dbReference type="KEGG" id="aper:A0U91_16980"/>